<evidence type="ECO:0000256" key="1">
    <source>
        <dbReference type="SAM" id="MobiDB-lite"/>
    </source>
</evidence>
<keyword evidence="3" id="KW-1185">Reference proteome</keyword>
<dbReference type="Proteomes" id="UP000032141">
    <property type="component" value="Chromosome C3"/>
</dbReference>
<dbReference type="HOGENOM" id="CLU_1519939_0_0_1"/>
<feature type="region of interest" description="Disordered" evidence="1">
    <location>
        <begin position="27"/>
        <end position="47"/>
    </location>
</feature>
<protein>
    <submittedName>
        <fullName evidence="2">Uncharacterized protein</fullName>
    </submittedName>
</protein>
<evidence type="ECO:0000313" key="3">
    <source>
        <dbReference type="Proteomes" id="UP000032141"/>
    </source>
</evidence>
<accession>A0A0D3BJ14</accession>
<dbReference type="Gramene" id="Bo3g147710.1">
    <property type="protein sequence ID" value="Bo3g147710.1"/>
    <property type="gene ID" value="Bo3g147710"/>
</dbReference>
<sequence length="177" mass="19785">MRKQGKEGWCSCLLKAILSSSVAPRLSGDNPSLRGSSDETESSLSVARRRKDDSLSLRGSSRKRSQTSLSLSLWLTARKEIVNYLPLYGSPRRRRTALSLWVDILESEVALVDGDIWLSVGGSPPRRRSSLSMPLRDSYRDQREMKGSACVSYVLWNERLGRFINTGECYSPTSGPK</sequence>
<dbReference type="AlphaFoldDB" id="A0A0D3BJ14"/>
<proteinExistence type="predicted"/>
<dbReference type="EnsemblPlants" id="Bo3g147710.1">
    <property type="protein sequence ID" value="Bo3g147710.1"/>
    <property type="gene ID" value="Bo3g147710"/>
</dbReference>
<reference evidence="2" key="2">
    <citation type="submission" date="2015-03" db="UniProtKB">
        <authorList>
            <consortium name="EnsemblPlants"/>
        </authorList>
    </citation>
    <scope>IDENTIFICATION</scope>
</reference>
<name>A0A0D3BJ14_BRAOL</name>
<organism evidence="2 3">
    <name type="scientific">Brassica oleracea var. oleracea</name>
    <dbReference type="NCBI Taxonomy" id="109376"/>
    <lineage>
        <taxon>Eukaryota</taxon>
        <taxon>Viridiplantae</taxon>
        <taxon>Streptophyta</taxon>
        <taxon>Embryophyta</taxon>
        <taxon>Tracheophyta</taxon>
        <taxon>Spermatophyta</taxon>
        <taxon>Magnoliopsida</taxon>
        <taxon>eudicotyledons</taxon>
        <taxon>Gunneridae</taxon>
        <taxon>Pentapetalae</taxon>
        <taxon>rosids</taxon>
        <taxon>malvids</taxon>
        <taxon>Brassicales</taxon>
        <taxon>Brassicaceae</taxon>
        <taxon>Brassiceae</taxon>
        <taxon>Brassica</taxon>
    </lineage>
</organism>
<evidence type="ECO:0000313" key="2">
    <source>
        <dbReference type="EnsemblPlants" id="Bo3g147710.1"/>
    </source>
</evidence>
<reference evidence="2 3" key="1">
    <citation type="journal article" date="2014" name="Genome Biol.">
        <title>Transcriptome and methylome profiling reveals relics of genome dominance in the mesopolyploid Brassica oleracea.</title>
        <authorList>
            <person name="Parkin I.A."/>
            <person name="Koh C."/>
            <person name="Tang H."/>
            <person name="Robinson S.J."/>
            <person name="Kagale S."/>
            <person name="Clarke W.E."/>
            <person name="Town C.D."/>
            <person name="Nixon J."/>
            <person name="Krishnakumar V."/>
            <person name="Bidwell S.L."/>
            <person name="Denoeud F."/>
            <person name="Belcram H."/>
            <person name="Links M.G."/>
            <person name="Just J."/>
            <person name="Clarke C."/>
            <person name="Bender T."/>
            <person name="Huebert T."/>
            <person name="Mason A.S."/>
            <person name="Pires J.C."/>
            <person name="Barker G."/>
            <person name="Moore J."/>
            <person name="Walley P.G."/>
            <person name="Manoli S."/>
            <person name="Batley J."/>
            <person name="Edwards D."/>
            <person name="Nelson M.N."/>
            <person name="Wang X."/>
            <person name="Paterson A.H."/>
            <person name="King G."/>
            <person name="Bancroft I."/>
            <person name="Chalhoub B."/>
            <person name="Sharpe A.G."/>
        </authorList>
    </citation>
    <scope>NUCLEOTIDE SEQUENCE</scope>
    <source>
        <strain evidence="2 3">cv. TO1000</strain>
    </source>
</reference>